<evidence type="ECO:0000313" key="3">
    <source>
        <dbReference type="Proteomes" id="UP000295765"/>
    </source>
</evidence>
<proteinExistence type="predicted"/>
<dbReference type="Gene3D" id="3.30.1490.150">
    <property type="entry name" value="Hypothetical protein ph0010, domain 2"/>
    <property type="match status" value="1"/>
</dbReference>
<dbReference type="InterPro" id="IPR023473">
    <property type="entry name" value="AMMECR1"/>
</dbReference>
<keyword evidence="3" id="KW-1185">Reference proteome</keyword>
<dbReference type="InterPro" id="IPR027623">
    <property type="entry name" value="AmmeMemoSam_A"/>
</dbReference>
<dbReference type="InterPro" id="IPR027485">
    <property type="entry name" value="AMMECR1_N"/>
</dbReference>
<protein>
    <recommendedName>
        <fullName evidence="1">AMMECR1 domain-containing protein</fullName>
    </recommendedName>
</protein>
<dbReference type="RefSeq" id="WP_132539775.1">
    <property type="nucleotide sequence ID" value="NZ_SLWY01000005.1"/>
</dbReference>
<dbReference type="PROSITE" id="PS51112">
    <property type="entry name" value="AMMECR1"/>
    <property type="match status" value="1"/>
</dbReference>
<accession>A0A4R2LH76</accession>
<name>A0A4R2LH76_9GAMM</name>
<dbReference type="NCBIfam" id="TIGR04335">
    <property type="entry name" value="AmmeMemoSam_A"/>
    <property type="match status" value="1"/>
</dbReference>
<dbReference type="Gene3D" id="3.30.700.20">
    <property type="entry name" value="Hypothetical protein ph0010, domain 1"/>
    <property type="match status" value="1"/>
</dbReference>
<gene>
    <name evidence="2" type="ORF">EV699_105179</name>
</gene>
<dbReference type="AlphaFoldDB" id="A0A4R2LH76"/>
<dbReference type="Pfam" id="PF01871">
    <property type="entry name" value="AMMECR1"/>
    <property type="match status" value="1"/>
</dbReference>
<dbReference type="InterPro" id="IPR002733">
    <property type="entry name" value="AMMECR1_domain"/>
</dbReference>
<dbReference type="EMBL" id="SLWY01000005">
    <property type="protein sequence ID" value="TCO82388.1"/>
    <property type="molecule type" value="Genomic_DNA"/>
</dbReference>
<evidence type="ECO:0000259" key="1">
    <source>
        <dbReference type="PROSITE" id="PS51112"/>
    </source>
</evidence>
<dbReference type="PANTHER" id="PTHR13016">
    <property type="entry name" value="AMMECR1 HOMOLOG"/>
    <property type="match status" value="1"/>
</dbReference>
<feature type="domain" description="AMMECR1" evidence="1">
    <location>
        <begin position="14"/>
        <end position="199"/>
    </location>
</feature>
<dbReference type="SUPFAM" id="SSF143447">
    <property type="entry name" value="AMMECR1-like"/>
    <property type="match status" value="1"/>
</dbReference>
<organism evidence="2 3">
    <name type="scientific">Plasticicumulans lactativorans</name>
    <dbReference type="NCBI Taxonomy" id="1133106"/>
    <lineage>
        <taxon>Bacteria</taxon>
        <taxon>Pseudomonadati</taxon>
        <taxon>Pseudomonadota</taxon>
        <taxon>Gammaproteobacteria</taxon>
        <taxon>Candidatus Competibacteraceae</taxon>
        <taxon>Plasticicumulans</taxon>
    </lineage>
</organism>
<dbReference type="OrthoDB" id="9782820at2"/>
<dbReference type="InterPro" id="IPR036071">
    <property type="entry name" value="AMMECR1_dom_sf"/>
</dbReference>
<dbReference type="PANTHER" id="PTHR13016:SF0">
    <property type="entry name" value="AMME SYNDROME CANDIDATE GENE 1 PROTEIN"/>
    <property type="match status" value="1"/>
</dbReference>
<reference evidence="2 3" key="1">
    <citation type="submission" date="2019-03" db="EMBL/GenBank/DDBJ databases">
        <title>Genomic Encyclopedia of Type Strains, Phase IV (KMG-IV): sequencing the most valuable type-strain genomes for metagenomic binning, comparative biology and taxonomic classification.</title>
        <authorList>
            <person name="Goeker M."/>
        </authorList>
    </citation>
    <scope>NUCLEOTIDE SEQUENCE [LARGE SCALE GENOMIC DNA]</scope>
    <source>
        <strain evidence="2 3">DSM 25287</strain>
    </source>
</reference>
<evidence type="ECO:0000313" key="2">
    <source>
        <dbReference type="EMBL" id="TCO82388.1"/>
    </source>
</evidence>
<comment type="caution">
    <text evidence="2">The sequence shown here is derived from an EMBL/GenBank/DDBJ whole genome shotgun (WGS) entry which is preliminary data.</text>
</comment>
<sequence>MAPTPSSPEHLGAGERRALLGVARAAIAHALAHGRRLAVDVAAFPPRLREPGASFVTLEIDGHLRGCIGTLEARVPLVRDVATHAHAAAFEDPRFPPLTAAEWPRVELHVSVLTPPEPLPAGSEAELLAQLRPGVDGLILEAPGHRATFLPAVWEDLPAPAEFLGHLKRKAGLPAAYWSPELRFARYTTEAFGDDPAAS</sequence>
<dbReference type="Proteomes" id="UP000295765">
    <property type="component" value="Unassembled WGS sequence"/>
</dbReference>
<dbReference type="NCBIfam" id="TIGR00296">
    <property type="entry name" value="TIGR00296 family protein"/>
    <property type="match status" value="1"/>
</dbReference>